<dbReference type="CDD" id="cd00077">
    <property type="entry name" value="HDc"/>
    <property type="match status" value="1"/>
</dbReference>
<dbReference type="Proteomes" id="UP000007058">
    <property type="component" value="Chromosome"/>
</dbReference>
<protein>
    <submittedName>
        <fullName evidence="2">HD-GYP domain</fullName>
    </submittedName>
</protein>
<dbReference type="InterPro" id="IPR052020">
    <property type="entry name" value="Cyclic_di-GMP/3'3'-cGAMP_PDE"/>
</dbReference>
<dbReference type="GO" id="GO:0008081">
    <property type="term" value="F:phosphoric diester hydrolase activity"/>
    <property type="evidence" value="ECO:0007669"/>
    <property type="project" value="UniProtKB-ARBA"/>
</dbReference>
<evidence type="ECO:0000313" key="3">
    <source>
        <dbReference type="Proteomes" id="UP000007058"/>
    </source>
</evidence>
<name>Q2W4C1_PARM1</name>
<accession>Q2W4C1</accession>
<dbReference type="STRING" id="342108.amb2500"/>
<dbReference type="KEGG" id="mag:amb2500"/>
<evidence type="ECO:0000313" key="2">
    <source>
        <dbReference type="EMBL" id="BAE51304.1"/>
    </source>
</evidence>
<reference evidence="2 3" key="1">
    <citation type="journal article" date="2005" name="DNA Res.">
        <title>Complete genome sequence of the facultative anaerobic magnetotactic bacterium Magnetospirillum sp. strain AMB-1.</title>
        <authorList>
            <person name="Matsunaga T."/>
            <person name="Okamura Y."/>
            <person name="Fukuda Y."/>
            <person name="Wahyudi A.T."/>
            <person name="Murase Y."/>
            <person name="Takeyama H."/>
        </authorList>
    </citation>
    <scope>NUCLEOTIDE SEQUENCE [LARGE SCALE GENOMIC DNA]</scope>
    <source>
        <strain evidence="3">ATCC 700264 / AMB-1</strain>
    </source>
</reference>
<dbReference type="PANTHER" id="PTHR45228:SF1">
    <property type="entry name" value="CYCLIC DI-GMP PHOSPHODIESTERASE TM_0186"/>
    <property type="match status" value="1"/>
</dbReference>
<dbReference type="InterPro" id="IPR003607">
    <property type="entry name" value="HD/PDEase_dom"/>
</dbReference>
<proteinExistence type="predicted"/>
<dbReference type="PROSITE" id="PS51832">
    <property type="entry name" value="HD_GYP"/>
    <property type="match status" value="1"/>
</dbReference>
<dbReference type="SUPFAM" id="SSF109604">
    <property type="entry name" value="HD-domain/PDEase-like"/>
    <property type="match status" value="1"/>
</dbReference>
<keyword evidence="3" id="KW-1185">Reference proteome</keyword>
<dbReference type="HOGENOM" id="CLU_000445_92_13_5"/>
<dbReference type="PANTHER" id="PTHR45228">
    <property type="entry name" value="CYCLIC DI-GMP PHOSPHODIESTERASE TM_0186-RELATED"/>
    <property type="match status" value="1"/>
</dbReference>
<dbReference type="Gene3D" id="3.30.450.40">
    <property type="match status" value="1"/>
</dbReference>
<dbReference type="InterPro" id="IPR037522">
    <property type="entry name" value="HD_GYP_dom"/>
</dbReference>
<dbReference type="SUPFAM" id="SSF55781">
    <property type="entry name" value="GAF domain-like"/>
    <property type="match status" value="1"/>
</dbReference>
<evidence type="ECO:0000259" key="1">
    <source>
        <dbReference type="PROSITE" id="PS51832"/>
    </source>
</evidence>
<dbReference type="InterPro" id="IPR029016">
    <property type="entry name" value="GAF-like_dom_sf"/>
</dbReference>
<dbReference type="RefSeq" id="WP_011384881.1">
    <property type="nucleotide sequence ID" value="NC_007626.1"/>
</dbReference>
<dbReference type="SMART" id="SM00471">
    <property type="entry name" value="HDc"/>
    <property type="match status" value="1"/>
</dbReference>
<dbReference type="AlphaFoldDB" id="Q2W4C1"/>
<sequence>MPTHAAHRGLAERLICLHDEIKGDNALAGLSRIAIALYDESSDILKTFIHSSDGESPLDHSTAKLAEMPGLKRLAGTGGRRTLNDLEKVAASGQDHATRLLAAGYRSSYTVPIQSKGMFYGFLFLNSFEAGFFSPPVVHRLRPYAELIAQIIMRELDTVRMMQAAVKVIRQVSTVRDEETGAHLARMARYTRLIALKLAPQCCLTDEYVEYLFQFAPLHDLGKISVPDHILLKPARLTPEEFNVMKGHVARGVEIIDLMVGDMGLQSLPHFHMLRNVIAYHHEAMDGSGYPYGLRGSDIPLEARIAAVADVFDALTSARPYKEAWTNEAAFDLLRSQAGEKFDPQCVAALIDSAVQIGDIQTRFDETVYD</sequence>
<dbReference type="Gene3D" id="1.10.3210.10">
    <property type="entry name" value="Hypothetical protein af1432"/>
    <property type="match status" value="1"/>
</dbReference>
<gene>
    <name evidence="2" type="ordered locus">amb2500</name>
</gene>
<feature type="domain" description="HD-GYP" evidence="1">
    <location>
        <begin position="158"/>
        <end position="366"/>
    </location>
</feature>
<dbReference type="Pfam" id="PF13487">
    <property type="entry name" value="HD_5"/>
    <property type="match status" value="1"/>
</dbReference>
<organism evidence="2 3">
    <name type="scientific">Paramagnetospirillum magneticum (strain ATCC 700264 / AMB-1)</name>
    <name type="common">Magnetospirillum magneticum</name>
    <dbReference type="NCBI Taxonomy" id="342108"/>
    <lineage>
        <taxon>Bacteria</taxon>
        <taxon>Pseudomonadati</taxon>
        <taxon>Pseudomonadota</taxon>
        <taxon>Alphaproteobacteria</taxon>
        <taxon>Rhodospirillales</taxon>
        <taxon>Magnetospirillaceae</taxon>
        <taxon>Paramagnetospirillum</taxon>
    </lineage>
</organism>
<dbReference type="EMBL" id="AP007255">
    <property type="protein sequence ID" value="BAE51304.1"/>
    <property type="molecule type" value="Genomic_DNA"/>
</dbReference>